<sequence>MEEMIVEFIRLEIFEHELKKSRELQRFIFESLSEKSKLTMEDAIELGNKVTEGMREELRERGLL</sequence>
<name>A0A7G9YW60_9EURY</name>
<gene>
    <name evidence="1" type="ORF">BPDGFPMF_00003</name>
</gene>
<accession>A0A7G9YW60</accession>
<organism evidence="1">
    <name type="scientific">Candidatus Methanophagaceae archaeon ANME-1 ERB6</name>
    <dbReference type="NCBI Taxonomy" id="2759912"/>
    <lineage>
        <taxon>Archaea</taxon>
        <taxon>Methanobacteriati</taxon>
        <taxon>Methanobacteriota</taxon>
        <taxon>Stenosarchaea group</taxon>
        <taxon>Methanomicrobia</taxon>
        <taxon>Candidatus Methanophagales</taxon>
        <taxon>Candidatus Methanophagaceae</taxon>
    </lineage>
</organism>
<evidence type="ECO:0000313" key="1">
    <source>
        <dbReference type="EMBL" id="QNO52244.1"/>
    </source>
</evidence>
<proteinExistence type="predicted"/>
<protein>
    <submittedName>
        <fullName evidence="1">Uncharacterized protein</fullName>
    </submittedName>
</protein>
<dbReference type="EMBL" id="MT631505">
    <property type="protein sequence ID" value="QNO52244.1"/>
    <property type="molecule type" value="Genomic_DNA"/>
</dbReference>
<reference evidence="1" key="1">
    <citation type="submission" date="2020-06" db="EMBL/GenBank/DDBJ databases">
        <title>Unique genomic features of the anaerobic methanotrophic archaea.</title>
        <authorList>
            <person name="Chadwick G.L."/>
            <person name="Skennerton C.T."/>
            <person name="Laso-Perez R."/>
            <person name="Leu A.O."/>
            <person name="Speth D.R."/>
            <person name="Yu H."/>
            <person name="Morgan-Lang C."/>
            <person name="Hatzenpichler R."/>
            <person name="Goudeau D."/>
            <person name="Malmstrom R."/>
            <person name="Brazelton W.J."/>
            <person name="Woyke T."/>
            <person name="Hallam S.J."/>
            <person name="Tyson G.W."/>
            <person name="Wegener G."/>
            <person name="Boetius A."/>
            <person name="Orphan V."/>
        </authorList>
    </citation>
    <scope>NUCLEOTIDE SEQUENCE</scope>
</reference>
<dbReference type="AlphaFoldDB" id="A0A7G9YW60"/>